<dbReference type="Gene3D" id="2.30.310.10">
    <property type="entry name" value="ibrinogen binding protein from staphylococcus aureus domain"/>
    <property type="match status" value="1"/>
</dbReference>
<dbReference type="GO" id="GO:0072344">
    <property type="term" value="P:rescue of stalled ribosome"/>
    <property type="evidence" value="ECO:0007669"/>
    <property type="project" value="TreeGrafter"/>
</dbReference>
<dbReference type="GO" id="GO:1990112">
    <property type="term" value="C:RQC complex"/>
    <property type="evidence" value="ECO:0007669"/>
    <property type="project" value="TreeGrafter"/>
</dbReference>
<dbReference type="GeneID" id="79950167"/>
<dbReference type="Pfam" id="PF05833">
    <property type="entry name" value="NFACT_N"/>
    <property type="match status" value="1"/>
</dbReference>
<dbReference type="InterPro" id="IPR051608">
    <property type="entry name" value="RQC_Subunit_NEMF"/>
</dbReference>
<feature type="domain" description="NFACT RNA-binding" evidence="1">
    <location>
        <begin position="436"/>
        <end position="540"/>
    </location>
</feature>
<protein>
    <submittedName>
        <fullName evidence="2">NFACT family protein</fullName>
    </submittedName>
</protein>
<dbReference type="RefSeq" id="WP_278098777.1">
    <property type="nucleotide sequence ID" value="NZ_CP091092.1"/>
</dbReference>
<sequence length="638" mass="72264">MATQKGMSGIDFYAMLSELKSCLPLWIGKVYQYNINTFGFKFNGDDRQKYSFIAECGRRAHMTGALPQAPKNPSGYSMFLRKYISGGRILDIRQFGIQRIIDFTIGKTEKKYHLIFEFFDDGNVILCDENYEIINPLKNHRFKDRDVLPGVMYVFPGENSGISEPLDIEKILNDSGKDLVRTLAGDLMLGGEYAEELCLIAGLDKNSDASDADHLVVYNAFNEILKRCTEEKRPVITNFACRPFLLETESEYAVIDEFESYNSALETYYPLPDFKPEEKKPKLSKEEIIRNRQKQAIVGFEKKIAEAQVKADLLYSNYQLVSEVIKTLDEASKTHSWQEIEDILKNSSMPAAKSIMKVYPENASVDISIDNFVLRVFVHEGIEQNANRYYNEIKKYKKKKTGAIKAMERFIPSEKTGKSETKNEYSLLKPKWYHRFRWFYTSDGVLVIGGRDAATNEEIVKKYMEGNDVFVHADVHGGSVVIVKGDTKCWDEVSQFAVSYSNIWKSGHFSGDAYAAERTQVSKTAESGEYVSRGAFVIRGERRYFKDVSVGVAIGLQYEPAIAVIGGPVSTIKHRAKYYVVLNPGTFEPNDSAKKVLKKLKDMIPKEDLRVLKNVLNTEKVAAFVPPGGSDISDFSGE</sequence>
<evidence type="ECO:0000313" key="2">
    <source>
        <dbReference type="EMBL" id="WFN35938.1"/>
    </source>
</evidence>
<dbReference type="Proteomes" id="UP001218895">
    <property type="component" value="Chromosome"/>
</dbReference>
<dbReference type="Pfam" id="PF05670">
    <property type="entry name" value="NFACT-R_1"/>
    <property type="match status" value="1"/>
</dbReference>
<reference evidence="2" key="1">
    <citation type="submission" date="2022-01" db="EMBL/GenBank/DDBJ databases">
        <title>Complete genome of Methanomicrobium antiquum DSM 21220.</title>
        <authorList>
            <person name="Chen S.-C."/>
            <person name="You Y.-T."/>
            <person name="Zhou Y.-Z."/>
            <person name="Lai M.-C."/>
        </authorList>
    </citation>
    <scope>NUCLEOTIDE SEQUENCE</scope>
    <source>
        <strain evidence="2">DSM 21220</strain>
    </source>
</reference>
<dbReference type="AlphaFoldDB" id="A0AAF0JT68"/>
<keyword evidence="3" id="KW-1185">Reference proteome</keyword>
<dbReference type="GO" id="GO:0000049">
    <property type="term" value="F:tRNA binding"/>
    <property type="evidence" value="ECO:0007669"/>
    <property type="project" value="TreeGrafter"/>
</dbReference>
<organism evidence="2 3">
    <name type="scientific">Methanomicrobium antiquum</name>
    <dbReference type="NCBI Taxonomy" id="487686"/>
    <lineage>
        <taxon>Archaea</taxon>
        <taxon>Methanobacteriati</taxon>
        <taxon>Methanobacteriota</taxon>
        <taxon>Stenosarchaea group</taxon>
        <taxon>Methanomicrobia</taxon>
        <taxon>Methanomicrobiales</taxon>
        <taxon>Methanomicrobiaceae</taxon>
        <taxon>Methanomicrobium</taxon>
    </lineage>
</organism>
<name>A0AAF0JT68_9EURY</name>
<accession>A0AAF0JT68</accession>
<dbReference type="PANTHER" id="PTHR15239">
    <property type="entry name" value="NUCLEAR EXPORT MEDIATOR FACTOR NEMF"/>
    <property type="match status" value="1"/>
</dbReference>
<gene>
    <name evidence="2" type="ORF">L1994_07175</name>
</gene>
<dbReference type="InterPro" id="IPR008532">
    <property type="entry name" value="NFACT_RNA-bd"/>
</dbReference>
<dbReference type="NCBIfam" id="NF041120">
    <property type="entry name" value="RqcH_arch"/>
    <property type="match status" value="1"/>
</dbReference>
<proteinExistence type="predicted"/>
<dbReference type="EMBL" id="CP091092">
    <property type="protein sequence ID" value="WFN35938.1"/>
    <property type="molecule type" value="Genomic_DNA"/>
</dbReference>
<dbReference type="GO" id="GO:0043023">
    <property type="term" value="F:ribosomal large subunit binding"/>
    <property type="evidence" value="ECO:0007669"/>
    <property type="project" value="TreeGrafter"/>
</dbReference>
<dbReference type="KEGG" id="manq:L1994_07175"/>
<evidence type="ECO:0000259" key="1">
    <source>
        <dbReference type="Pfam" id="PF05670"/>
    </source>
</evidence>
<evidence type="ECO:0000313" key="3">
    <source>
        <dbReference type="Proteomes" id="UP001218895"/>
    </source>
</evidence>
<dbReference type="PANTHER" id="PTHR15239:SF6">
    <property type="entry name" value="RIBOSOME QUALITY CONTROL COMPLEX SUBUNIT NEMF"/>
    <property type="match status" value="1"/>
</dbReference>